<reference evidence="1" key="1">
    <citation type="submission" date="2022-08" db="EMBL/GenBank/DDBJ databases">
        <title>Genome Sequence of Pycnoporus sanguineus.</title>
        <authorList>
            <person name="Buettner E."/>
        </authorList>
    </citation>
    <scope>NUCLEOTIDE SEQUENCE</scope>
    <source>
        <strain evidence="1">CG-C14</strain>
    </source>
</reference>
<gene>
    <name evidence="1" type="ORF">NUW54_g2486</name>
</gene>
<name>A0ACC1Q3F2_9APHY</name>
<keyword evidence="2" id="KW-1185">Reference proteome</keyword>
<dbReference type="EMBL" id="JANSHE010000471">
    <property type="protein sequence ID" value="KAJ3010417.1"/>
    <property type="molecule type" value="Genomic_DNA"/>
</dbReference>
<evidence type="ECO:0000313" key="1">
    <source>
        <dbReference type="EMBL" id="KAJ3010417.1"/>
    </source>
</evidence>
<comment type="caution">
    <text evidence="1">The sequence shown here is derived from an EMBL/GenBank/DDBJ whole genome shotgun (WGS) entry which is preliminary data.</text>
</comment>
<organism evidence="1 2">
    <name type="scientific">Trametes sanguinea</name>
    <dbReference type="NCBI Taxonomy" id="158606"/>
    <lineage>
        <taxon>Eukaryota</taxon>
        <taxon>Fungi</taxon>
        <taxon>Dikarya</taxon>
        <taxon>Basidiomycota</taxon>
        <taxon>Agaricomycotina</taxon>
        <taxon>Agaricomycetes</taxon>
        <taxon>Polyporales</taxon>
        <taxon>Polyporaceae</taxon>
        <taxon>Trametes</taxon>
    </lineage>
</organism>
<evidence type="ECO:0000313" key="2">
    <source>
        <dbReference type="Proteomes" id="UP001144978"/>
    </source>
</evidence>
<accession>A0ACC1Q3F2</accession>
<sequence length="201" mass="21612">MVRLRGVPNDIFINKWRSVKEKKGEASGVGGGIGSVQVCMQQHRQGDRVSSGGSAATQAATFDARERHRSLSSDGYSPVFSPFSSGTWSSAPTTPELELYAPVTSTSSFSSFPPANHFEHIDAASALLLFTEGRSTTVDSSVERGDPIARSSPATPSSSYSSSGVEQSQGYVDAWVWITEILDKPEDGLIMRSPQDWYTGL</sequence>
<protein>
    <submittedName>
        <fullName evidence="1">Uncharacterized protein</fullName>
    </submittedName>
</protein>
<dbReference type="Proteomes" id="UP001144978">
    <property type="component" value="Unassembled WGS sequence"/>
</dbReference>
<proteinExistence type="predicted"/>